<dbReference type="InterPro" id="IPR008942">
    <property type="entry name" value="ENTH_VHS"/>
</dbReference>
<name>A0A2U9R0R4_PICKU</name>
<evidence type="ECO:0000313" key="9">
    <source>
        <dbReference type="EMBL" id="AWU74892.1"/>
    </source>
</evidence>
<dbReference type="GO" id="GO:0006897">
    <property type="term" value="P:endocytosis"/>
    <property type="evidence" value="ECO:0007669"/>
    <property type="project" value="InterPro"/>
</dbReference>
<dbReference type="SMART" id="SM00307">
    <property type="entry name" value="ILWEQ"/>
    <property type="match status" value="1"/>
</dbReference>
<dbReference type="InterPro" id="IPR002558">
    <property type="entry name" value="ILWEQ_dom"/>
</dbReference>
<keyword evidence="3" id="KW-0963">Cytoplasm</keyword>
<dbReference type="Pfam" id="PF01608">
    <property type="entry name" value="I_LWEQ"/>
    <property type="match status" value="1"/>
</dbReference>
<dbReference type="CDD" id="cd17007">
    <property type="entry name" value="ANTH_N_Sla2p"/>
    <property type="match status" value="1"/>
</dbReference>
<dbReference type="GO" id="GO:0051015">
    <property type="term" value="F:actin filament binding"/>
    <property type="evidence" value="ECO:0007669"/>
    <property type="project" value="TreeGrafter"/>
</dbReference>
<feature type="coiled-coil region" evidence="5">
    <location>
        <begin position="983"/>
        <end position="1046"/>
    </location>
</feature>
<dbReference type="SUPFAM" id="SSF109885">
    <property type="entry name" value="I/LWEQ domain"/>
    <property type="match status" value="1"/>
</dbReference>
<dbReference type="GO" id="GO:0035615">
    <property type="term" value="F:clathrin adaptor activity"/>
    <property type="evidence" value="ECO:0007669"/>
    <property type="project" value="TreeGrafter"/>
</dbReference>
<reference evidence="9 10" key="1">
    <citation type="submission" date="2018-06" db="EMBL/GenBank/DDBJ databases">
        <title>Population genomics shows no distinction between pathogenic Candida krusei and environmental Pichia kudriavzevii: One species, four names.</title>
        <authorList>
            <person name="Douglass A.P."/>
            <person name="Offei B."/>
            <person name="Braun-Galleani S."/>
            <person name="Coughlan A.Y."/>
            <person name="Martos A."/>
            <person name="Ortiz-Merino R.A."/>
            <person name="Byrne K.P."/>
            <person name="Wolfe K.H."/>
        </authorList>
    </citation>
    <scope>NUCLEOTIDE SEQUENCE [LARGE SCALE GENOMIC DNA]</scope>
    <source>
        <strain evidence="9 10">CBS573</strain>
    </source>
</reference>
<sequence>MFSSLVSREGETKRSRKTSSNMFSSSRHVTDISTAIKKACTPEDTASKRKHVRACIVYTWDHKSSKDFWETMKVVPLKNTDTQLFKALILIHKVLQEGHPSALVGGFKNMEWISNLDTLRTLDRRFQVLIPEYVNYILQKLRFHHNHRGFNGTFEYEEYVSLRTVSDPNEGYDAILDLTSLQDSLDSFGRDIFATVRNNNSECIISALVPIVAESYGIYKFLISMLRAMYKMSDSAEILEPLKSKFEDQHERLYDFYANCSNIRYLTTLITIPKLPFEAPNLIIQNDEDENVNLPPLTEQKTAATTLRHSPTPFEQENERQQQQAPIATQPTGMVRNAFVEQQQLYEQQQQQLEQQRQAELQQQQQQQLAQQQYWEQQQRQQAEAQQLAQQQLLLDQAQRHAQGRVAELERDILTLKGQYDNDQLMLQSYDQKVQALENELASTTQTAQEQLASKDEQLNLLQEQVEYWKNKYESLAKLYSQLRTEHLNLLTKSKKIQQKAASAQEAIEKREKLERDMKAKNIELADLIKERDRARLELERFKNGTKTDLQTLQLEKDELEQKLATLDRAQSANLTAIFNQHNKELQELQNKFKDVTLNAPSDEKLKQLEEQLQEKDLEIEMMQQTMDETIKDLVKTQNSREEKSEMQNKLNSTKVLGLIDAILKSGINRIQDAVFELDSPMQAGNLNSSPEYVLTLLEKSSGLVTDFASSFNNMLVDGDNANEALVIDSITNFTTSISDILLNTKGLTRLTKQDDFQDDLIDTAKDIAEISEVYLESLYHSNLVNKSIDDQTDIVINGNIDVQEILQTLLQLVESMKTPSSKIDLSKVDGELSDLVDKEMEHASRVIEEASVHLSSLLNQPFDVSMSSIDIEVNKSILAAASAIITAIKYLIRASIESQEEIVNNGRGSHSKTSFYKKNNKWTEGLISASKSIAYSTNTLIRIADGVLQNKHSNEELVVASREVAASTAQLVSAARVKSQFMSKTQNKLEDASKKVNLACKQLVDQVNKLIIGKHEVEDIDYSKLSIHENKTAEMEQQVEILKLENALSSARKRLGEIRKFSYKDDDSGEE</sequence>
<dbReference type="InterPro" id="IPR013809">
    <property type="entry name" value="ENTH"/>
</dbReference>
<evidence type="ECO:0000259" key="8">
    <source>
        <dbReference type="PROSITE" id="PS50945"/>
    </source>
</evidence>
<evidence type="ECO:0000256" key="2">
    <source>
        <dbReference type="ARBA" id="ARBA00010135"/>
    </source>
</evidence>
<dbReference type="GO" id="GO:0007015">
    <property type="term" value="P:actin filament organization"/>
    <property type="evidence" value="ECO:0007669"/>
    <property type="project" value="TreeGrafter"/>
</dbReference>
<dbReference type="PANTHER" id="PTHR10407:SF15">
    <property type="entry name" value="HUNTINGTIN INTERACTING PROTEIN 1"/>
    <property type="match status" value="1"/>
</dbReference>
<comment type="similarity">
    <text evidence="2">Belongs to the SLA2 family.</text>
</comment>
<evidence type="ECO:0000256" key="1">
    <source>
        <dbReference type="ARBA" id="ARBA00004496"/>
    </source>
</evidence>
<feature type="region of interest" description="Disordered" evidence="6">
    <location>
        <begin position="1"/>
        <end position="26"/>
    </location>
</feature>
<dbReference type="KEGG" id="pkz:C5L36_0B01570"/>
<dbReference type="SMART" id="SM00273">
    <property type="entry name" value="ENTH"/>
    <property type="match status" value="1"/>
</dbReference>
<keyword evidence="10" id="KW-1185">Reference proteome</keyword>
<dbReference type="Gene3D" id="1.25.40.90">
    <property type="match status" value="1"/>
</dbReference>
<dbReference type="InterPro" id="IPR011417">
    <property type="entry name" value="ANTH_dom"/>
</dbReference>
<comment type="subcellular location">
    <subcellularLocation>
        <location evidence="1">Cytoplasm</location>
    </subcellularLocation>
</comment>
<dbReference type="PROSITE" id="PS50945">
    <property type="entry name" value="I_LWEQ"/>
    <property type="match status" value="1"/>
</dbReference>
<dbReference type="PROSITE" id="PS50942">
    <property type="entry name" value="ENTH"/>
    <property type="match status" value="1"/>
</dbReference>
<feature type="coiled-coil region" evidence="5">
    <location>
        <begin position="336"/>
        <end position="366"/>
    </location>
</feature>
<dbReference type="Proteomes" id="UP000249293">
    <property type="component" value="Chromosome 2"/>
</dbReference>
<dbReference type="STRING" id="4909.A0A2U9R0R4"/>
<keyword evidence="5" id="KW-0175">Coiled coil</keyword>
<feature type="coiled-coil region" evidence="5">
    <location>
        <begin position="420"/>
        <end position="633"/>
    </location>
</feature>
<evidence type="ECO:0000256" key="5">
    <source>
        <dbReference type="SAM" id="Coils"/>
    </source>
</evidence>
<evidence type="ECO:0000256" key="6">
    <source>
        <dbReference type="SAM" id="MobiDB-lite"/>
    </source>
</evidence>
<accession>A0A2U9R0R4</accession>
<dbReference type="GO" id="GO:0030136">
    <property type="term" value="C:clathrin-coated vesicle"/>
    <property type="evidence" value="ECO:0007669"/>
    <property type="project" value="TreeGrafter"/>
</dbReference>
<organism evidence="9 10">
    <name type="scientific">Pichia kudriavzevii</name>
    <name type="common">Yeast</name>
    <name type="synonym">Issatchenkia orientalis</name>
    <dbReference type="NCBI Taxonomy" id="4909"/>
    <lineage>
        <taxon>Eukaryota</taxon>
        <taxon>Fungi</taxon>
        <taxon>Dikarya</taxon>
        <taxon>Ascomycota</taxon>
        <taxon>Saccharomycotina</taxon>
        <taxon>Pichiomycetes</taxon>
        <taxon>Pichiales</taxon>
        <taxon>Pichiaceae</taxon>
        <taxon>Pichia</taxon>
    </lineage>
</organism>
<feature type="domain" description="I/LWEQ" evidence="8">
    <location>
        <begin position="825"/>
        <end position="1067"/>
    </location>
</feature>
<dbReference type="GO" id="GO:0048268">
    <property type="term" value="P:clathrin coat assembly"/>
    <property type="evidence" value="ECO:0007669"/>
    <property type="project" value="TreeGrafter"/>
</dbReference>
<feature type="domain" description="ENTH" evidence="7">
    <location>
        <begin position="24"/>
        <end position="151"/>
    </location>
</feature>
<gene>
    <name evidence="9" type="ORF">C5L36_0B01570</name>
</gene>
<dbReference type="RefSeq" id="XP_029320369.1">
    <property type="nucleotide sequence ID" value="XM_029464510.1"/>
</dbReference>
<dbReference type="InterPro" id="IPR035964">
    <property type="entry name" value="I/LWEQ_dom_sf"/>
</dbReference>
<dbReference type="Gene3D" id="1.20.1410.10">
    <property type="entry name" value="I/LWEQ domain"/>
    <property type="match status" value="1"/>
</dbReference>
<dbReference type="OrthoDB" id="10262320at2759"/>
<dbReference type="SUPFAM" id="SSF48464">
    <property type="entry name" value="ENTH/VHS domain"/>
    <property type="match status" value="1"/>
</dbReference>
<dbReference type="GO" id="GO:0032051">
    <property type="term" value="F:clathrin light chain binding"/>
    <property type="evidence" value="ECO:0007669"/>
    <property type="project" value="TreeGrafter"/>
</dbReference>
<evidence type="ECO:0000256" key="4">
    <source>
        <dbReference type="ARBA" id="ARBA00023203"/>
    </source>
</evidence>
<dbReference type="Pfam" id="PF07651">
    <property type="entry name" value="ANTH"/>
    <property type="match status" value="1"/>
</dbReference>
<evidence type="ECO:0000259" key="7">
    <source>
        <dbReference type="PROSITE" id="PS50942"/>
    </source>
</evidence>
<dbReference type="GeneID" id="40382657"/>
<dbReference type="GO" id="GO:0030479">
    <property type="term" value="C:actin cortical patch"/>
    <property type="evidence" value="ECO:0007669"/>
    <property type="project" value="TreeGrafter"/>
</dbReference>
<dbReference type="AlphaFoldDB" id="A0A2U9R0R4"/>
<evidence type="ECO:0000256" key="3">
    <source>
        <dbReference type="ARBA" id="ARBA00022490"/>
    </source>
</evidence>
<dbReference type="InterPro" id="IPR030224">
    <property type="entry name" value="Sla2_fam"/>
</dbReference>
<dbReference type="GO" id="GO:0043325">
    <property type="term" value="F:phosphatidylinositol-3,4-bisphosphate binding"/>
    <property type="evidence" value="ECO:0007669"/>
    <property type="project" value="TreeGrafter"/>
</dbReference>
<dbReference type="EMBL" id="CP028774">
    <property type="protein sequence ID" value="AWU74892.1"/>
    <property type="molecule type" value="Genomic_DNA"/>
</dbReference>
<evidence type="ECO:0000313" key="10">
    <source>
        <dbReference type="Proteomes" id="UP000249293"/>
    </source>
</evidence>
<dbReference type="GO" id="GO:0080025">
    <property type="term" value="F:phosphatidylinositol-3,5-bisphosphate binding"/>
    <property type="evidence" value="ECO:0007669"/>
    <property type="project" value="TreeGrafter"/>
</dbReference>
<dbReference type="VEuPathDB" id="FungiDB:C5L36_0B01570"/>
<protein>
    <recommendedName>
        <fullName evidence="11">Endocytosis protein end4</fullName>
    </recommendedName>
</protein>
<dbReference type="PANTHER" id="PTHR10407">
    <property type="entry name" value="HUNTINGTIN INTERACTING PROTEIN 1"/>
    <property type="match status" value="1"/>
</dbReference>
<evidence type="ECO:0008006" key="11">
    <source>
        <dbReference type="Google" id="ProtNLM"/>
    </source>
</evidence>
<proteinExistence type="inferred from homology"/>
<keyword evidence="4" id="KW-0009">Actin-binding</keyword>